<dbReference type="Gene3D" id="2.60.40.1760">
    <property type="entry name" value="glycosyl hydrolase (family 31)"/>
    <property type="match status" value="1"/>
</dbReference>
<keyword evidence="12" id="KW-0624">Polysaccharide degradation</keyword>
<dbReference type="GO" id="GO:0071555">
    <property type="term" value="P:cell wall organization"/>
    <property type="evidence" value="ECO:0007669"/>
    <property type="project" value="UniProtKB-KW"/>
</dbReference>
<evidence type="ECO:0000313" key="19">
    <source>
        <dbReference type="Proteomes" id="UP001280581"/>
    </source>
</evidence>
<evidence type="ECO:0000256" key="1">
    <source>
        <dbReference type="ARBA" id="ARBA00000448"/>
    </source>
</evidence>
<gene>
    <name evidence="18" type="ORF">GRF29_44g1079609</name>
</gene>
<dbReference type="SUPFAM" id="SSF74650">
    <property type="entry name" value="Galactose mutarotase-like"/>
    <property type="match status" value="1"/>
</dbReference>
<dbReference type="SUPFAM" id="SSF51445">
    <property type="entry name" value="(Trans)glycosidases"/>
    <property type="match status" value="1"/>
</dbReference>
<dbReference type="Proteomes" id="UP001280581">
    <property type="component" value="Unassembled WGS sequence"/>
</dbReference>
<keyword evidence="8" id="KW-0325">Glycoprotein</keyword>
<dbReference type="GO" id="GO:0030246">
    <property type="term" value="F:carbohydrate binding"/>
    <property type="evidence" value="ECO:0007669"/>
    <property type="project" value="InterPro"/>
</dbReference>
<dbReference type="GO" id="GO:0008422">
    <property type="term" value="F:beta-glucosidase activity"/>
    <property type="evidence" value="ECO:0007669"/>
    <property type="project" value="UniProtKB-EC"/>
</dbReference>
<evidence type="ECO:0000313" key="18">
    <source>
        <dbReference type="EMBL" id="KAK3209918.1"/>
    </source>
</evidence>
<keyword evidence="5" id="KW-0964">Secreted</keyword>
<dbReference type="Pfam" id="PF01055">
    <property type="entry name" value="Glyco_hydro_31_2nd"/>
    <property type="match status" value="1"/>
</dbReference>
<keyword evidence="11" id="KW-0961">Cell wall biogenesis/degradation</keyword>
<keyword evidence="9" id="KW-0119">Carbohydrate metabolism</keyword>
<evidence type="ECO:0000256" key="8">
    <source>
        <dbReference type="ARBA" id="ARBA00023180"/>
    </source>
</evidence>
<evidence type="ECO:0000256" key="5">
    <source>
        <dbReference type="ARBA" id="ARBA00022525"/>
    </source>
</evidence>
<dbReference type="PANTHER" id="PTHR22762:SF67">
    <property type="entry name" value="ALPHA_BETA-GLUCOSIDASE AGDC-RELATED"/>
    <property type="match status" value="1"/>
</dbReference>
<evidence type="ECO:0000256" key="4">
    <source>
        <dbReference type="ARBA" id="ARBA00007806"/>
    </source>
</evidence>
<dbReference type="Gene3D" id="3.20.20.80">
    <property type="entry name" value="Glycosidases"/>
    <property type="match status" value="1"/>
</dbReference>
<reference evidence="18 19" key="1">
    <citation type="submission" date="2021-02" db="EMBL/GenBank/DDBJ databases">
        <title>Genome assembly of Pseudopithomyces chartarum.</title>
        <authorList>
            <person name="Jauregui R."/>
            <person name="Singh J."/>
            <person name="Voisey C."/>
        </authorList>
    </citation>
    <scope>NUCLEOTIDE SEQUENCE [LARGE SCALE GENOMIC DNA]</scope>
    <source>
        <strain evidence="18 19">AGR01</strain>
    </source>
</reference>
<comment type="caution">
    <text evidence="18">The sequence shown here is derived from an EMBL/GenBank/DDBJ whole genome shotgun (WGS) entry which is preliminary data.</text>
</comment>
<dbReference type="PANTHER" id="PTHR22762">
    <property type="entry name" value="ALPHA-GLUCOSIDASE"/>
    <property type="match status" value="1"/>
</dbReference>
<keyword evidence="7 14" id="KW-0378">Hydrolase</keyword>
<comment type="similarity">
    <text evidence="4 14">Belongs to the glycosyl hydrolase 31 family.</text>
</comment>
<keyword evidence="19" id="KW-1185">Reference proteome</keyword>
<dbReference type="InterPro" id="IPR000322">
    <property type="entry name" value="Glyco_hydro_31_TIM"/>
</dbReference>
<dbReference type="Gene3D" id="2.60.40.1180">
    <property type="entry name" value="Golgi alpha-mannosidase II"/>
    <property type="match status" value="2"/>
</dbReference>
<dbReference type="Pfam" id="PF13802">
    <property type="entry name" value="Gal_mutarotas_2"/>
    <property type="match status" value="1"/>
</dbReference>
<evidence type="ECO:0000256" key="3">
    <source>
        <dbReference type="ARBA" id="ARBA00004613"/>
    </source>
</evidence>
<feature type="domain" description="Glycoside hydrolase family 31 N-terminal" evidence="16">
    <location>
        <begin position="148"/>
        <end position="283"/>
    </location>
</feature>
<feature type="domain" description="Glycoside hydrolase family 31 TIM barrel" evidence="15">
    <location>
        <begin position="329"/>
        <end position="702"/>
    </location>
</feature>
<dbReference type="CDD" id="cd06602">
    <property type="entry name" value="GH31_MGAM_SI_GAA"/>
    <property type="match status" value="1"/>
</dbReference>
<dbReference type="InterPro" id="IPR017853">
    <property type="entry name" value="GH"/>
</dbReference>
<protein>
    <recommendedName>
        <fullName evidence="20">Alpha-glucosidase</fullName>
    </recommendedName>
</protein>
<keyword evidence="6" id="KW-0732">Signal</keyword>
<evidence type="ECO:0008006" key="20">
    <source>
        <dbReference type="Google" id="ProtNLM"/>
    </source>
</evidence>
<evidence type="ECO:0000256" key="11">
    <source>
        <dbReference type="ARBA" id="ARBA00023316"/>
    </source>
</evidence>
<dbReference type="GO" id="GO:0000272">
    <property type="term" value="P:polysaccharide catabolic process"/>
    <property type="evidence" value="ECO:0007669"/>
    <property type="project" value="UniProtKB-KW"/>
</dbReference>
<evidence type="ECO:0000256" key="10">
    <source>
        <dbReference type="ARBA" id="ARBA00023295"/>
    </source>
</evidence>
<dbReference type="Pfam" id="PF21365">
    <property type="entry name" value="Glyco_hydro_31_3rd"/>
    <property type="match status" value="1"/>
</dbReference>
<comment type="catalytic activity">
    <reaction evidence="2">
        <text>Hydrolysis of terminal, non-reducing (1-&gt;4)-linked alpha-D-glucose residues with release of alpha-D-glucose.</text>
        <dbReference type="EC" id="3.2.1.20"/>
    </reaction>
</comment>
<evidence type="ECO:0000256" key="7">
    <source>
        <dbReference type="ARBA" id="ARBA00022801"/>
    </source>
</evidence>
<proteinExistence type="inferred from homology"/>
<comment type="catalytic activity">
    <reaction evidence="1">
        <text>Hydrolysis of terminal, non-reducing beta-D-glucosyl residues with release of beta-D-glucose.</text>
        <dbReference type="EC" id="3.2.1.21"/>
    </reaction>
</comment>
<dbReference type="InterPro" id="IPR030459">
    <property type="entry name" value="Glyco_hydro_31_CS"/>
</dbReference>
<accession>A0AAN6LY52</accession>
<evidence type="ECO:0000259" key="17">
    <source>
        <dbReference type="Pfam" id="PF21365"/>
    </source>
</evidence>
<evidence type="ECO:0000256" key="2">
    <source>
        <dbReference type="ARBA" id="ARBA00001657"/>
    </source>
</evidence>
<dbReference type="CDD" id="cd14752">
    <property type="entry name" value="GH31_N"/>
    <property type="match status" value="1"/>
</dbReference>
<dbReference type="GO" id="GO:0004558">
    <property type="term" value="F:alpha-1,4-glucosidase activity"/>
    <property type="evidence" value="ECO:0007669"/>
    <property type="project" value="UniProtKB-EC"/>
</dbReference>
<feature type="domain" description="Glycosyl hydrolase family 31 C-terminal" evidence="17">
    <location>
        <begin position="710"/>
        <end position="797"/>
    </location>
</feature>
<evidence type="ECO:0000256" key="9">
    <source>
        <dbReference type="ARBA" id="ARBA00023277"/>
    </source>
</evidence>
<dbReference type="SUPFAM" id="SSF51011">
    <property type="entry name" value="Glycosyl hydrolase domain"/>
    <property type="match status" value="1"/>
</dbReference>
<dbReference type="AlphaFoldDB" id="A0AAN6LY52"/>
<dbReference type="InterPro" id="IPR013780">
    <property type="entry name" value="Glyco_hydro_b"/>
</dbReference>
<comment type="subcellular location">
    <subcellularLocation>
        <location evidence="3">Secreted</location>
    </subcellularLocation>
</comment>
<dbReference type="GO" id="GO:0005576">
    <property type="term" value="C:extracellular region"/>
    <property type="evidence" value="ECO:0007669"/>
    <property type="project" value="UniProtKB-SubCell"/>
</dbReference>
<evidence type="ECO:0000256" key="14">
    <source>
        <dbReference type="RuleBase" id="RU361185"/>
    </source>
</evidence>
<evidence type="ECO:0000259" key="15">
    <source>
        <dbReference type="Pfam" id="PF01055"/>
    </source>
</evidence>
<dbReference type="PROSITE" id="PS00707">
    <property type="entry name" value="GLYCOSYL_HYDROL_F31_2"/>
    <property type="match status" value="1"/>
</dbReference>
<comment type="function">
    <text evidence="13">Glucosidase involved in the degradation of cellulosic biomass. Has both alpha- and beta-glucosidase activity.</text>
</comment>
<dbReference type="InterPro" id="IPR048395">
    <property type="entry name" value="Glyco_hydro_31_C"/>
</dbReference>
<dbReference type="InterPro" id="IPR011013">
    <property type="entry name" value="Gal_mutarotase_sf_dom"/>
</dbReference>
<keyword evidence="10 14" id="KW-0326">Glycosidase</keyword>
<organism evidence="18 19">
    <name type="scientific">Pseudopithomyces chartarum</name>
    <dbReference type="NCBI Taxonomy" id="1892770"/>
    <lineage>
        <taxon>Eukaryota</taxon>
        <taxon>Fungi</taxon>
        <taxon>Dikarya</taxon>
        <taxon>Ascomycota</taxon>
        <taxon>Pezizomycotina</taxon>
        <taxon>Dothideomycetes</taxon>
        <taxon>Pleosporomycetidae</taxon>
        <taxon>Pleosporales</taxon>
        <taxon>Massarineae</taxon>
        <taxon>Didymosphaeriaceae</taxon>
        <taxon>Pseudopithomyces</taxon>
    </lineage>
</organism>
<evidence type="ECO:0000256" key="13">
    <source>
        <dbReference type="ARBA" id="ARBA00025512"/>
    </source>
</evidence>
<evidence type="ECO:0000259" key="16">
    <source>
        <dbReference type="Pfam" id="PF13802"/>
    </source>
</evidence>
<evidence type="ECO:0000256" key="6">
    <source>
        <dbReference type="ARBA" id="ARBA00022729"/>
    </source>
</evidence>
<name>A0AAN6LY52_9PLEO</name>
<sequence length="906" mass="102150">MFNHGVRRRSMRIITLSEIPVLFLRLEWVKAKPWLLPVEYIGRVWSVSNDSTVALNFNAMPAFVTALWTSLFLGSALMQWTQSAPLKIADRCPGYTASNVQKTTGGVTVDLTLAGAECNVYGKDLHDLKFEASYQTDSRLHVIIYDRDEQVYQVPEFVLPRPTGSTTSDESQVEITVEEAPFSFTVIRKANKEVIFTTRGSHIVFEDQYIRLRTTLPNDPYLYGLGEHTDSLRLPTSKYVRTMWNRDAGGVPQGSNLYGQHPVYFERRDEYSHGVLLLNSNAMDILIDNDDGQYLEYNTVGGVIDLYFLAGPSAMDVAREYSEITGRAAMMPYWGLGFHQCRFGYKSVDEVAAVVANYSAANIPLETMWTDIDYMDNHKVFTLGETFPIDKMRGLVSKLHDNDQHYIVMVDPAVAYQDYDTFNKGKEADIFMKNGDGSIYQGVVWPGVTAFPDWFHEKTQDYWNSEFLKFFDAETGVDIDALWIDMNEPSNFCEWPCENPGASKGKRSIGERQESGVKKGLPDRNLLDPKYQIRNEYGVLSNKTARTDIIHQGGWAEYDTHNLYGAMMSKTSQKAMLARRPGLRPMVITRSTYPGAGTYVGHWLGDNISAWDQYIISIRHLLQFVSIFQIPMAGADVCGFLADTTEELCARWTILGAFYPFYRNHNVDGAISQEAYRWESVAAAARKAIDLRYRLLDYMYTAMHLQTKDGTPMLAPLWMHYSNDPSTLSIDAQFFFGPALLVSPVTEKGSDSVTFYLPNDIFWDFHTLKRVTPTATETTYSGLDTSDIPVHIKCRNIVPMRVASANTTTALRTKDFELIVAPNGDGKAWGSLYLDDGVSLEQEAVSEISFTYDGGKLKADGTFGYSVNVGVKTVTVLGDGDPVKYELNEKLTGAWEHDVKEFKKVD</sequence>
<evidence type="ECO:0000256" key="12">
    <source>
        <dbReference type="ARBA" id="ARBA00023326"/>
    </source>
</evidence>
<dbReference type="EMBL" id="WVTA01000005">
    <property type="protein sequence ID" value="KAK3209918.1"/>
    <property type="molecule type" value="Genomic_DNA"/>
</dbReference>
<dbReference type="InterPro" id="IPR025887">
    <property type="entry name" value="Glyco_hydro_31_N_dom"/>
</dbReference>